<keyword evidence="1" id="KW-0472">Membrane</keyword>
<dbReference type="GO" id="GO:0009306">
    <property type="term" value="P:protein secretion"/>
    <property type="evidence" value="ECO:0007669"/>
    <property type="project" value="InterPro"/>
</dbReference>
<protein>
    <recommendedName>
        <fullName evidence="1">Type II secretion system protein K</fullName>
    </recommendedName>
</protein>
<dbReference type="GO" id="GO:0005886">
    <property type="term" value="C:plasma membrane"/>
    <property type="evidence" value="ECO:0007669"/>
    <property type="project" value="UniProtKB-SubCell"/>
</dbReference>
<name>A0A4S3MGC2_9RHOB</name>
<dbReference type="Gene3D" id="1.10.40.60">
    <property type="entry name" value="EpsJ-like"/>
    <property type="match status" value="2"/>
</dbReference>
<gene>
    <name evidence="3" type="ORF">E7681_02850</name>
</gene>
<dbReference type="AlphaFoldDB" id="A0A4S3MGC2"/>
<feature type="domain" description="T2SS protein K second SAM-like" evidence="2">
    <location>
        <begin position="195"/>
        <end position="255"/>
    </location>
</feature>
<dbReference type="SUPFAM" id="SSF54523">
    <property type="entry name" value="Pili subunits"/>
    <property type="match status" value="1"/>
</dbReference>
<keyword evidence="1" id="KW-1003">Cell membrane</keyword>
<organism evidence="3 4">
    <name type="scientific">Thalassobius vesicularis</name>
    <dbReference type="NCBI Taxonomy" id="1294297"/>
    <lineage>
        <taxon>Bacteria</taxon>
        <taxon>Pseudomonadati</taxon>
        <taxon>Pseudomonadota</taxon>
        <taxon>Alphaproteobacteria</taxon>
        <taxon>Rhodobacterales</taxon>
        <taxon>Roseobacteraceae</taxon>
        <taxon>Thalassovita</taxon>
    </lineage>
</organism>
<dbReference type="EMBL" id="SSMD01000001">
    <property type="protein sequence ID" value="THD76794.1"/>
    <property type="molecule type" value="Genomic_DNA"/>
</dbReference>
<comment type="similarity">
    <text evidence="1">Belongs to the GSP K family.</text>
</comment>
<dbReference type="Proteomes" id="UP000306113">
    <property type="component" value="Unassembled WGS sequence"/>
</dbReference>
<evidence type="ECO:0000256" key="1">
    <source>
        <dbReference type="PIRNR" id="PIRNR002786"/>
    </source>
</evidence>
<dbReference type="Gene3D" id="3.30.1300.30">
    <property type="entry name" value="GSPII I/J protein-like"/>
    <property type="match status" value="1"/>
</dbReference>
<comment type="subcellular location">
    <subcellularLocation>
        <location evidence="1">Cell inner membrane</location>
    </subcellularLocation>
</comment>
<dbReference type="InterPro" id="IPR005628">
    <property type="entry name" value="GspK"/>
</dbReference>
<comment type="caution">
    <text evidence="3">The sequence shown here is derived from an EMBL/GenBank/DDBJ whole genome shotgun (WGS) entry which is preliminary data.</text>
</comment>
<dbReference type="InterPro" id="IPR038072">
    <property type="entry name" value="GspK_central_sf"/>
</dbReference>
<keyword evidence="1" id="KW-0813">Transport</keyword>
<dbReference type="InterPro" id="IPR045584">
    <property type="entry name" value="Pilin-like"/>
</dbReference>
<accession>A0A4S3MGC2</accession>
<dbReference type="PANTHER" id="PTHR38831">
    <property type="entry name" value="TYPE II SECRETION SYSTEM PROTEIN K"/>
    <property type="match status" value="1"/>
</dbReference>
<keyword evidence="4" id="KW-1185">Reference proteome</keyword>
<dbReference type="OrthoDB" id="7860673at2"/>
<dbReference type="RefSeq" id="WP_136337738.1">
    <property type="nucleotide sequence ID" value="NZ_SSMD01000001.1"/>
</dbReference>
<dbReference type="Pfam" id="PF03934">
    <property type="entry name" value="T2SSK"/>
    <property type="match status" value="1"/>
</dbReference>
<dbReference type="NCBIfam" id="NF037980">
    <property type="entry name" value="T2SS_GspK"/>
    <property type="match status" value="1"/>
</dbReference>
<evidence type="ECO:0000313" key="4">
    <source>
        <dbReference type="Proteomes" id="UP000306113"/>
    </source>
</evidence>
<keyword evidence="1" id="KW-0997">Cell inner membrane</keyword>
<reference evidence="3 4" key="1">
    <citation type="submission" date="2019-04" db="EMBL/GenBank/DDBJ databases">
        <title>Draft genome sequence of Youngimonas vesicularis.</title>
        <authorList>
            <person name="Hameed A."/>
        </authorList>
    </citation>
    <scope>NUCLEOTIDE SEQUENCE [LARGE SCALE GENOMIC DNA]</scope>
    <source>
        <strain evidence="3 4">CC-AMW-E</strain>
    </source>
</reference>
<dbReference type="SUPFAM" id="SSF158544">
    <property type="entry name" value="GspK insert domain-like"/>
    <property type="match status" value="1"/>
</dbReference>
<evidence type="ECO:0000313" key="3">
    <source>
        <dbReference type="EMBL" id="THD76794.1"/>
    </source>
</evidence>
<sequence>MRQRGFVLVNALVLVAVLAAIAVLLLSRSDAGRTRLAASLGASQLELNLSAAEALAVTLLNREGDGRPDHLGRGWARGLEDADLDPGRVSLVIEDLQGRFNVNWLSSGQNVAASEAFARLLAGLGVSQNDQARIRSFVQPGGPSDKSAFLALDPPQDPVGGAVMMIDQIMDLPLSDRTRARLGQLLTALPGESVLNPNTAAKPVLAAFLPELTAAQIDALIAQRRKEPFRSVGDFLAFVGLATPDDGTPAPPQQLGADMLGVTSDWFALTVNAQLEERTATRRALLNRQGNPAQTRVVWRITTRP</sequence>
<dbReference type="PIRSF" id="PIRSF002786">
    <property type="entry name" value="XcpX"/>
    <property type="match status" value="1"/>
</dbReference>
<proteinExistence type="inferred from homology"/>
<evidence type="ECO:0000259" key="2">
    <source>
        <dbReference type="Pfam" id="PF03934"/>
    </source>
</evidence>
<dbReference type="InterPro" id="IPR049179">
    <property type="entry name" value="T2SSK_SAM-like_2nd"/>
</dbReference>
<dbReference type="PANTHER" id="PTHR38831:SF1">
    <property type="entry name" value="TYPE II SECRETION SYSTEM PROTEIN K-RELATED"/>
    <property type="match status" value="1"/>
</dbReference>